<comment type="caution">
    <text evidence="2">The sequence shown here is derived from an EMBL/GenBank/DDBJ whole genome shotgun (WGS) entry which is preliminary data.</text>
</comment>
<evidence type="ECO:0000313" key="3">
    <source>
        <dbReference type="Proteomes" id="UP001152795"/>
    </source>
</evidence>
<evidence type="ECO:0000256" key="1">
    <source>
        <dbReference type="SAM" id="MobiDB-lite"/>
    </source>
</evidence>
<protein>
    <submittedName>
        <fullName evidence="2">Uncharacterized protein</fullName>
    </submittedName>
</protein>
<sequence>AVDETGNRRGPSTSSYSSTGVEGARSCIFQPVFPSSSLDSDQDLICISSQKESPHDILQNFSAIDSNDDFWLDVKREDLWCMSLALYKLALKHPDRLKKNLCVKFIGSGEL</sequence>
<name>A0A7D9DBX9_PARCT</name>
<feature type="non-terminal residue" evidence="2">
    <location>
        <position position="111"/>
    </location>
</feature>
<reference evidence="2" key="1">
    <citation type="submission" date="2020-04" db="EMBL/GenBank/DDBJ databases">
        <authorList>
            <person name="Alioto T."/>
            <person name="Alioto T."/>
            <person name="Gomez Garrido J."/>
        </authorList>
    </citation>
    <scope>NUCLEOTIDE SEQUENCE</scope>
    <source>
        <strain evidence="2">A484AB</strain>
    </source>
</reference>
<feature type="non-terminal residue" evidence="2">
    <location>
        <position position="1"/>
    </location>
</feature>
<gene>
    <name evidence="2" type="ORF">PACLA_8A033098</name>
</gene>
<dbReference type="EMBL" id="CACRXK020000379">
    <property type="protein sequence ID" value="CAB3981351.1"/>
    <property type="molecule type" value="Genomic_DNA"/>
</dbReference>
<keyword evidence="3" id="KW-1185">Reference proteome</keyword>
<feature type="compositionally biased region" description="Polar residues" evidence="1">
    <location>
        <begin position="10"/>
        <end position="20"/>
    </location>
</feature>
<proteinExistence type="predicted"/>
<accession>A0A7D9DBX9</accession>
<feature type="region of interest" description="Disordered" evidence="1">
    <location>
        <begin position="1"/>
        <end position="22"/>
    </location>
</feature>
<dbReference type="Proteomes" id="UP001152795">
    <property type="component" value="Unassembled WGS sequence"/>
</dbReference>
<dbReference type="AlphaFoldDB" id="A0A7D9DBX9"/>
<organism evidence="2 3">
    <name type="scientific">Paramuricea clavata</name>
    <name type="common">Red gorgonian</name>
    <name type="synonym">Violescent sea-whip</name>
    <dbReference type="NCBI Taxonomy" id="317549"/>
    <lineage>
        <taxon>Eukaryota</taxon>
        <taxon>Metazoa</taxon>
        <taxon>Cnidaria</taxon>
        <taxon>Anthozoa</taxon>
        <taxon>Octocorallia</taxon>
        <taxon>Malacalcyonacea</taxon>
        <taxon>Plexauridae</taxon>
        <taxon>Paramuricea</taxon>
    </lineage>
</organism>
<evidence type="ECO:0000313" key="2">
    <source>
        <dbReference type="EMBL" id="CAB3981351.1"/>
    </source>
</evidence>